<evidence type="ECO:0000256" key="1">
    <source>
        <dbReference type="SAM" id="SignalP"/>
    </source>
</evidence>
<dbReference type="AlphaFoldDB" id="A0A7W7IWQ5"/>
<dbReference type="Pfam" id="PF04536">
    <property type="entry name" value="TPM_phosphatase"/>
    <property type="match status" value="1"/>
</dbReference>
<proteinExistence type="predicted"/>
<dbReference type="Gene3D" id="3.10.310.50">
    <property type="match status" value="1"/>
</dbReference>
<dbReference type="Proteomes" id="UP000561681">
    <property type="component" value="Unassembled WGS sequence"/>
</dbReference>
<dbReference type="InterPro" id="IPR007621">
    <property type="entry name" value="TPM_dom"/>
</dbReference>
<keyword evidence="1" id="KW-0732">Signal</keyword>
<keyword evidence="4" id="KW-1185">Reference proteome</keyword>
<gene>
    <name evidence="3" type="ORF">HNP37_002047</name>
</gene>
<reference evidence="3 4" key="1">
    <citation type="submission" date="2020-08" db="EMBL/GenBank/DDBJ databases">
        <title>Functional genomics of gut bacteria from endangered species of beetles.</title>
        <authorList>
            <person name="Carlos-Shanley C."/>
        </authorList>
    </citation>
    <scope>NUCLEOTIDE SEQUENCE [LARGE SCALE GENOMIC DNA]</scope>
    <source>
        <strain evidence="3 4">S00142</strain>
    </source>
</reference>
<accession>A0A7W7IWQ5</accession>
<feature type="signal peptide" evidence="1">
    <location>
        <begin position="1"/>
        <end position="20"/>
    </location>
</feature>
<name>A0A7W7IWQ5_9FLAO</name>
<organism evidence="3 4">
    <name type="scientific">Flavobacterium nitrogenifigens</name>
    <dbReference type="NCBI Taxonomy" id="1617283"/>
    <lineage>
        <taxon>Bacteria</taxon>
        <taxon>Pseudomonadati</taxon>
        <taxon>Bacteroidota</taxon>
        <taxon>Flavobacteriia</taxon>
        <taxon>Flavobacteriales</taxon>
        <taxon>Flavobacteriaceae</taxon>
        <taxon>Flavobacterium</taxon>
    </lineage>
</organism>
<comment type="caution">
    <text evidence="3">The sequence shown here is derived from an EMBL/GenBank/DDBJ whole genome shotgun (WGS) entry which is preliminary data.</text>
</comment>
<dbReference type="EMBL" id="JACHLD010000002">
    <property type="protein sequence ID" value="MBB4801986.1"/>
    <property type="molecule type" value="Genomic_DNA"/>
</dbReference>
<dbReference type="PANTHER" id="PTHR30373">
    <property type="entry name" value="UPF0603 PROTEIN YGCG"/>
    <property type="match status" value="1"/>
</dbReference>
<dbReference type="RefSeq" id="WP_184161000.1">
    <property type="nucleotide sequence ID" value="NZ_JACHLD010000002.1"/>
</dbReference>
<evidence type="ECO:0000313" key="3">
    <source>
        <dbReference type="EMBL" id="MBB4801986.1"/>
    </source>
</evidence>
<evidence type="ECO:0000313" key="4">
    <source>
        <dbReference type="Proteomes" id="UP000561681"/>
    </source>
</evidence>
<protein>
    <submittedName>
        <fullName evidence="3">Putative membrane protein YgcG</fullName>
    </submittedName>
</protein>
<feature type="domain" description="TPM" evidence="2">
    <location>
        <begin position="37"/>
        <end position="160"/>
    </location>
</feature>
<feature type="chain" id="PRO_5030997239" evidence="1">
    <location>
        <begin position="21"/>
        <end position="163"/>
    </location>
</feature>
<dbReference type="PANTHER" id="PTHR30373:SF2">
    <property type="entry name" value="UPF0603 PROTEIN YGCG"/>
    <property type="match status" value="1"/>
</dbReference>
<evidence type="ECO:0000259" key="2">
    <source>
        <dbReference type="Pfam" id="PF04536"/>
    </source>
</evidence>
<sequence length="163" mass="18567">MKKIICFLSLVLFLPQLFFAQTKTETQNIFAKSYDYVNDFEHILTPKQVKDLNDFLKASEAKTKSKILIVSAASVSPYSDLNEYSRHLDNYLFSKLKIDTAVLIVISKQLRQIQFQGVAKIGAKITDPELKEIISTYVIPELKKGDYFKGLQAGTLQLVKKIE</sequence>